<dbReference type="EMBL" id="JBHTMP010000024">
    <property type="protein sequence ID" value="MFD1322779.1"/>
    <property type="molecule type" value="Genomic_DNA"/>
</dbReference>
<accession>A0ABW3YE89</accession>
<reference evidence="3" key="1">
    <citation type="journal article" date="2019" name="Int. J. Syst. Evol. Microbiol.">
        <title>The Global Catalogue of Microorganisms (GCM) 10K type strain sequencing project: providing services to taxonomists for standard genome sequencing and annotation.</title>
        <authorList>
            <consortium name="The Broad Institute Genomics Platform"/>
            <consortium name="The Broad Institute Genome Sequencing Center for Infectious Disease"/>
            <person name="Wu L."/>
            <person name="Ma J."/>
        </authorList>
    </citation>
    <scope>NUCLEOTIDE SEQUENCE [LARGE SCALE GENOMIC DNA]</scope>
    <source>
        <strain evidence="3">JCM 31037</strain>
    </source>
</reference>
<organism evidence="2 3">
    <name type="scientific">Micromonospora sonneratiae</name>
    <dbReference type="NCBI Taxonomy" id="1184706"/>
    <lineage>
        <taxon>Bacteria</taxon>
        <taxon>Bacillati</taxon>
        <taxon>Actinomycetota</taxon>
        <taxon>Actinomycetes</taxon>
        <taxon>Micromonosporales</taxon>
        <taxon>Micromonosporaceae</taxon>
        <taxon>Micromonospora</taxon>
    </lineage>
</organism>
<proteinExistence type="predicted"/>
<dbReference type="GO" id="GO:0016787">
    <property type="term" value="F:hydrolase activity"/>
    <property type="evidence" value="ECO:0007669"/>
    <property type="project" value="UniProtKB-KW"/>
</dbReference>
<protein>
    <submittedName>
        <fullName evidence="2">Alpha/beta hydrolase</fullName>
    </submittedName>
</protein>
<dbReference type="InterPro" id="IPR052897">
    <property type="entry name" value="Sec-Metab_Biosynth_Hydrolase"/>
</dbReference>
<dbReference type="InterPro" id="IPR000073">
    <property type="entry name" value="AB_hydrolase_1"/>
</dbReference>
<dbReference type="PANTHER" id="PTHR37017">
    <property type="entry name" value="AB HYDROLASE-1 DOMAIN-CONTAINING PROTEIN-RELATED"/>
    <property type="match status" value="1"/>
</dbReference>
<dbReference type="RefSeq" id="WP_377571934.1">
    <property type="nucleotide sequence ID" value="NZ_JBHTMP010000024.1"/>
</dbReference>
<evidence type="ECO:0000313" key="3">
    <source>
        <dbReference type="Proteomes" id="UP001597260"/>
    </source>
</evidence>
<dbReference type="Pfam" id="PF12697">
    <property type="entry name" value="Abhydrolase_6"/>
    <property type="match status" value="1"/>
</dbReference>
<name>A0ABW3YE89_9ACTN</name>
<feature type="domain" description="AB hydrolase-1" evidence="1">
    <location>
        <begin position="5"/>
        <end position="219"/>
    </location>
</feature>
<evidence type="ECO:0000259" key="1">
    <source>
        <dbReference type="Pfam" id="PF12697"/>
    </source>
</evidence>
<dbReference type="PANTHER" id="PTHR37017:SF11">
    <property type="entry name" value="ESTERASE_LIPASE_THIOESTERASE DOMAIN-CONTAINING PROTEIN"/>
    <property type="match status" value="1"/>
</dbReference>
<keyword evidence="3" id="KW-1185">Reference proteome</keyword>
<dbReference type="InterPro" id="IPR029058">
    <property type="entry name" value="AB_hydrolase_fold"/>
</dbReference>
<evidence type="ECO:0000313" key="2">
    <source>
        <dbReference type="EMBL" id="MFD1322779.1"/>
    </source>
</evidence>
<keyword evidence="2" id="KW-0378">Hydrolase</keyword>
<dbReference type="Gene3D" id="3.40.50.1820">
    <property type="entry name" value="alpha/beta hydrolase"/>
    <property type="match status" value="1"/>
</dbReference>
<dbReference type="Proteomes" id="UP001597260">
    <property type="component" value="Unassembled WGS sequence"/>
</dbReference>
<gene>
    <name evidence="2" type="ORF">ACFQ4H_16900</name>
</gene>
<sequence>MATYVLIPPAGSGPWYWHLLAAQLRERGHDVVTVDLPCDDDSAGLVEYADAAVRAIGDRTELVVVAQSFGAFTGPLVCDRVQADLLVLLTPMVPLPGEPPGQWWGNTGYEQVRRAQAEREGWSPEESDDPRVIFFHELPPRLIEEAASRARDQSGTPFEKPWPLDTWPNVPTRALLCRGDRFFPIEFLRDLVSSRLGITPDEMDGGHPVALGRPQELAERLEAIRQDVCGVDSTRT</sequence>
<dbReference type="SUPFAM" id="SSF53474">
    <property type="entry name" value="alpha/beta-Hydrolases"/>
    <property type="match status" value="1"/>
</dbReference>
<comment type="caution">
    <text evidence="2">The sequence shown here is derived from an EMBL/GenBank/DDBJ whole genome shotgun (WGS) entry which is preliminary data.</text>
</comment>